<dbReference type="InterPro" id="IPR042099">
    <property type="entry name" value="ANL_N_sf"/>
</dbReference>
<name>A0A2C5WD42_PSEPU</name>
<dbReference type="SUPFAM" id="SSF56801">
    <property type="entry name" value="Acetyl-CoA synthetase-like"/>
    <property type="match status" value="1"/>
</dbReference>
<dbReference type="Gene3D" id="3.40.50.12780">
    <property type="entry name" value="N-terminal domain of ligase-like"/>
    <property type="match status" value="1"/>
</dbReference>
<dbReference type="PANTHER" id="PTHR43767:SF1">
    <property type="entry name" value="NONRIBOSOMAL PEPTIDE SYNTHASE PES1 (EUROFUNG)-RELATED"/>
    <property type="match status" value="1"/>
</dbReference>
<dbReference type="Gene3D" id="3.30.300.30">
    <property type="match status" value="1"/>
</dbReference>
<sequence length="559" mass="61650">MNWIKLEQLLLKALPERAISAAPALDHTQLREQALSVAAGLQARGVQRMAVHLEDAADLAIALLGAWRAGVSVLLPSDLQGQTRQRWSSEVDLWLSDHPDDAHLSDLLQPALPGAELDLEQCRLSLCTSGSSGEPKRIDKTLRQLANEVEALEQLWGADLGEAWIIGSVATQHIYGLLFRVLWPLCAGRPFVRRQLAFPEDLQRASREHPAFAWVGSPALLKRMGDNLDWPALSAVRRVFSSGGALPADAAQSLQQRLQQWPTEILGSSETGGIAWRQGASLWQPFVGVELSQDRDGALLIASPYLPAGHVEHTADAVRIAADGRFELLGRLDRIVKLEEKRISLPMLEQALVAHEWVAEARLGVVQENRAVLGALLVLSDAGLFALREHGRRSLTEALRKHLSQHCEALALPRRWRLVRQLPLNSQGKLPQADIEALLLAPRPKTPEVLEQVETDGEWSLQLSVPPDLAYFSGHFPKAPVLPGVVQVEWALNLGRQLLNLAGKFACMEVLKFQQLVRPGDEIQLHLRFDPERGKLYFAYRNDTATCSSGRILLGAADA</sequence>
<dbReference type="AlphaFoldDB" id="A0A2C5WD42"/>
<feature type="domain" description="ApeI dehydratase-like" evidence="3">
    <location>
        <begin position="454"/>
        <end position="551"/>
    </location>
</feature>
<dbReference type="Proteomes" id="UP000222460">
    <property type="component" value="Unassembled WGS sequence"/>
</dbReference>
<reference evidence="5" key="1">
    <citation type="submission" date="2017-10" db="EMBL/GenBank/DDBJ databases">
        <title>FDA dAtabase for Regulatory Grade micrObial Sequences (FDA-ARGOS): Supporting development and validation of Infectious Disease Dx tests.</title>
        <authorList>
            <person name="Goldberg B."/>
            <person name="Campos J."/>
            <person name="Tallon L."/>
            <person name="Sadzewicz L."/>
            <person name="Ott S."/>
            <person name="Zhao X."/>
            <person name="Nagaraj S."/>
            <person name="Vavikolanu K."/>
            <person name="Aluvathingal J."/>
            <person name="Nadendla S."/>
            <person name="Geyer C."/>
            <person name="Sichtig H."/>
        </authorList>
    </citation>
    <scope>NUCLEOTIDE SEQUENCE [LARGE SCALE GENOMIC DNA]</scope>
    <source>
        <strain evidence="5">FDAARGOS_376</strain>
    </source>
</reference>
<dbReference type="InterPro" id="IPR054545">
    <property type="entry name" value="ApeI-like"/>
</dbReference>
<dbReference type="CDD" id="cd00493">
    <property type="entry name" value="FabA_FabZ"/>
    <property type="match status" value="1"/>
</dbReference>
<dbReference type="InterPro" id="IPR050237">
    <property type="entry name" value="ATP-dep_AMP-bd_enzyme"/>
</dbReference>
<dbReference type="GO" id="GO:0016878">
    <property type="term" value="F:acid-thiol ligase activity"/>
    <property type="evidence" value="ECO:0007669"/>
    <property type="project" value="UniProtKB-ARBA"/>
</dbReference>
<feature type="domain" description="AMP-binding enzyme C-terminal" evidence="2">
    <location>
        <begin position="348"/>
        <end position="429"/>
    </location>
</feature>
<gene>
    <name evidence="4" type="ORF">CRX57_18335</name>
</gene>
<dbReference type="Pfam" id="PF00501">
    <property type="entry name" value="AMP-binding"/>
    <property type="match status" value="1"/>
</dbReference>
<dbReference type="PANTHER" id="PTHR43767">
    <property type="entry name" value="LONG-CHAIN-FATTY-ACID--COA LIGASE"/>
    <property type="match status" value="1"/>
</dbReference>
<protein>
    <submittedName>
        <fullName evidence="4">AMP-binding protein</fullName>
    </submittedName>
</protein>
<evidence type="ECO:0000313" key="4">
    <source>
        <dbReference type="EMBL" id="PHH42061.1"/>
    </source>
</evidence>
<evidence type="ECO:0000259" key="2">
    <source>
        <dbReference type="Pfam" id="PF13193"/>
    </source>
</evidence>
<dbReference type="EMBL" id="PDKZ01000002">
    <property type="protein sequence ID" value="PHH42061.1"/>
    <property type="molecule type" value="Genomic_DNA"/>
</dbReference>
<comment type="caution">
    <text evidence="4">The sequence shown here is derived from an EMBL/GenBank/DDBJ whole genome shotgun (WGS) entry which is preliminary data.</text>
</comment>
<dbReference type="Pfam" id="PF22818">
    <property type="entry name" value="ApeI-like"/>
    <property type="match status" value="1"/>
</dbReference>
<dbReference type="InterPro" id="IPR000873">
    <property type="entry name" value="AMP-dep_synth/lig_dom"/>
</dbReference>
<organism evidence="4 5">
    <name type="scientific">Pseudomonas putida</name>
    <name type="common">Arthrobacter siderocapsulatus</name>
    <dbReference type="NCBI Taxonomy" id="303"/>
    <lineage>
        <taxon>Bacteria</taxon>
        <taxon>Pseudomonadati</taxon>
        <taxon>Pseudomonadota</taxon>
        <taxon>Gammaproteobacteria</taxon>
        <taxon>Pseudomonadales</taxon>
        <taxon>Pseudomonadaceae</taxon>
        <taxon>Pseudomonas</taxon>
    </lineage>
</organism>
<proteinExistence type="predicted"/>
<dbReference type="RefSeq" id="WP_098966856.1">
    <property type="nucleotide sequence ID" value="NZ_PDKZ01000002.1"/>
</dbReference>
<dbReference type="InterPro" id="IPR045851">
    <property type="entry name" value="AMP-bd_C_sf"/>
</dbReference>
<feature type="domain" description="AMP-dependent synthetase/ligase" evidence="1">
    <location>
        <begin position="114"/>
        <end position="278"/>
    </location>
</feature>
<evidence type="ECO:0000259" key="1">
    <source>
        <dbReference type="Pfam" id="PF00501"/>
    </source>
</evidence>
<dbReference type="SUPFAM" id="SSF54637">
    <property type="entry name" value="Thioesterase/thiol ester dehydrase-isomerase"/>
    <property type="match status" value="1"/>
</dbReference>
<dbReference type="Gene3D" id="3.10.129.10">
    <property type="entry name" value="Hotdog Thioesterase"/>
    <property type="match status" value="1"/>
</dbReference>
<dbReference type="InterPro" id="IPR025110">
    <property type="entry name" value="AMP-bd_C"/>
</dbReference>
<evidence type="ECO:0000313" key="5">
    <source>
        <dbReference type="Proteomes" id="UP000222460"/>
    </source>
</evidence>
<dbReference type="InterPro" id="IPR029069">
    <property type="entry name" value="HotDog_dom_sf"/>
</dbReference>
<accession>A0A2C5WD42</accession>
<dbReference type="Pfam" id="PF13193">
    <property type="entry name" value="AMP-binding_C"/>
    <property type="match status" value="1"/>
</dbReference>
<evidence type="ECO:0000259" key="3">
    <source>
        <dbReference type="Pfam" id="PF22818"/>
    </source>
</evidence>